<feature type="region of interest" description="Disordered" evidence="1">
    <location>
        <begin position="479"/>
        <end position="513"/>
    </location>
</feature>
<name>A0ABY7DQ17_MYAAR</name>
<evidence type="ECO:0000259" key="2">
    <source>
        <dbReference type="PROSITE" id="PS50181"/>
    </source>
</evidence>
<dbReference type="Gene3D" id="1.20.1280.50">
    <property type="match status" value="1"/>
</dbReference>
<dbReference type="PROSITE" id="PS50181">
    <property type="entry name" value="FBOX"/>
    <property type="match status" value="1"/>
</dbReference>
<feature type="domain" description="F-box" evidence="2">
    <location>
        <begin position="1136"/>
        <end position="1182"/>
    </location>
</feature>
<feature type="compositionally biased region" description="Basic residues" evidence="1">
    <location>
        <begin position="137"/>
        <end position="150"/>
    </location>
</feature>
<organism evidence="3 4">
    <name type="scientific">Mya arenaria</name>
    <name type="common">Soft-shell clam</name>
    <dbReference type="NCBI Taxonomy" id="6604"/>
    <lineage>
        <taxon>Eukaryota</taxon>
        <taxon>Metazoa</taxon>
        <taxon>Spiralia</taxon>
        <taxon>Lophotrochozoa</taxon>
        <taxon>Mollusca</taxon>
        <taxon>Bivalvia</taxon>
        <taxon>Autobranchia</taxon>
        <taxon>Heteroconchia</taxon>
        <taxon>Euheterodonta</taxon>
        <taxon>Imparidentia</taxon>
        <taxon>Neoheterodontei</taxon>
        <taxon>Myida</taxon>
        <taxon>Myoidea</taxon>
        <taxon>Myidae</taxon>
        <taxon>Mya</taxon>
    </lineage>
</organism>
<feature type="region of interest" description="Disordered" evidence="1">
    <location>
        <begin position="129"/>
        <end position="194"/>
    </location>
</feature>
<proteinExistence type="predicted"/>
<dbReference type="InterPro" id="IPR032060">
    <property type="entry name" value="MGA_dom"/>
</dbReference>
<gene>
    <name evidence="3" type="ORF">MAR_023351</name>
</gene>
<feature type="region of interest" description="Disordered" evidence="1">
    <location>
        <begin position="1"/>
        <end position="38"/>
    </location>
</feature>
<dbReference type="Pfam" id="PF16059">
    <property type="entry name" value="MGA_dom"/>
    <property type="match status" value="1"/>
</dbReference>
<dbReference type="Gene3D" id="2.40.50.120">
    <property type="match status" value="1"/>
</dbReference>
<accession>A0ABY7DQ17</accession>
<feature type="region of interest" description="Disordered" evidence="1">
    <location>
        <begin position="1573"/>
        <end position="1599"/>
    </location>
</feature>
<evidence type="ECO:0000313" key="3">
    <source>
        <dbReference type="EMBL" id="WAQ98978.1"/>
    </source>
</evidence>
<feature type="region of interest" description="Disordered" evidence="1">
    <location>
        <begin position="815"/>
        <end position="835"/>
    </location>
</feature>
<dbReference type="SUPFAM" id="SSF81383">
    <property type="entry name" value="F-box domain"/>
    <property type="match status" value="1"/>
</dbReference>
<feature type="region of interest" description="Disordered" evidence="1">
    <location>
        <begin position="229"/>
        <end position="267"/>
    </location>
</feature>
<dbReference type="InterPro" id="IPR001810">
    <property type="entry name" value="F-box_dom"/>
</dbReference>
<evidence type="ECO:0000256" key="1">
    <source>
        <dbReference type="SAM" id="MobiDB-lite"/>
    </source>
</evidence>
<feature type="region of interest" description="Disordered" evidence="1">
    <location>
        <begin position="677"/>
        <end position="722"/>
    </location>
</feature>
<feature type="compositionally biased region" description="Low complexity" evidence="1">
    <location>
        <begin position="498"/>
        <end position="508"/>
    </location>
</feature>
<feature type="compositionally biased region" description="Low complexity" evidence="1">
    <location>
        <begin position="479"/>
        <end position="490"/>
    </location>
</feature>
<dbReference type="EMBL" id="CP111014">
    <property type="protein sequence ID" value="WAQ98978.1"/>
    <property type="molecule type" value="Genomic_DNA"/>
</dbReference>
<sequence>MEPIGVGESWSSKVVEVKEGRTRSRTSSRRQSAVEEEVGHGWQGKIPQVKEKKCTEPGCRYGCICHLCKLSDSGEERESEIKPPCDKEYCKLGCICESIDTKKDLQKSHEDHCRKPGCMLECKCPPRQPKPDIPRDHSKRKKRGKQRHKKSSPDKDCFVDGEDFEDEVGGAGPHEATDFENWEPPSKKKKYVRQRYADLPRRETTYRLAKNLDAVSRKAMEVYATSEMFQERGRGGGKGPRRRKSRPMDIQPAKTASPIASATPEPPKVLEDKWKTQMVCLKARKKQEDKSTGQNSEIKLLEIISNCQWEVHRQNMLSKISHAISKDTTLGVTKVDTLEWESFVLTFLPKSDKPAIIPPELKSKLPDCMYSIRIKVVKKTEVDLTNENEPIEIKDDEDEKKKVNIKLQKKLIDKIKFAERLRNLIIAEEQKGVKSSKFSVSREGIERALKKYKTQLWKAYTGTSNLTLDQLKQALQAAKAGANQGQSSPSVPVPSNPNPGAAPAGASNWQPHQGENINVDIKTMNRIVRNQGFTVVYPTGTTANQFVPLSSLSQGIQSQTVTAPVVGQSNSHHGVVITSTESVHVQKFKAVPPQKSASVSLLVGGALVASNGDPPSTSVTYVPVNPKTGQTFVPGMRNPSSPQEVLLVPFKGGKLAGSGKVVKAPLVFVEEAKQKGLNAGQVQSSMTPGGISTEESDQSKQVSETKSEEAEVKPKDAGLRQKEAEIMPVEKEIKPEKAETRPEEETRPEVAELRTDEIGIKPEVAELRSEVAELKTEEVEIRPKHAALRPEEAEIIEFEEVENQFTEEIKKMMANRSEEEVPSQNVEGGKRKRNSPDLLDEIREQDQARKKACTGNYGVAVLIDSEAVKLVSALKKKMQGLEECIADGKQYQKSLYEKLEKHICKRLSVSAAALSSRPKKKEKKGKEAHSCSEEQCNCSSSEESDSGLDYQPCTASEILSVHSPITPICKSESGASSVANEGGEDGSSAQTFVRFRLGDTKSTTSRGRVKKAAENKEYRVVTMPPKGVKVYRAGSIEDDAFISDGIYPQGQIINTPGWKDNAFPDGLDAKIKQEQEDMQIHIDSSDEDEIQSTTGDIMIPDELDSEAEIVEPTLEESENSSSNMSENGAADVDGTSPDFSSLPDVAWVRILQHLPLQDRARAARTCHALTDAFNHPSLWSTQTLHFLGNDDNFRRKAEAVTASNYYLALTKQFGQYFQHLTIKISGHLRKMAGELQELLIEVAENCRLESLTLDVGRQTSQFHTNYGFPPDTESIRVLAAFVRHAFRMKHLNIRSWPMFEGIITKDECNIFKALKSNEKLKKNLEKLTIFWLDERDADGNLVQVGLFRFHAADENQLQTMIVEVSSALGTSWRPRVLKFGAVLGKKGLRRVYTAEHGATCGVSLQKDKIYLLSGSVNQSEKRLEINSCVSWVEGFPLSRPSRRLARKFKRGKVVCNKFGLINKLTAGDKKLGVVQSSPVQPRDRIDEHVLGHFQADLIVQHHAYIHAQAEVLQERRRQRDRRIYRKKRFLVRTWLTEDERVSAGQYHNLMVKLRYDEEQSFTNYLRMSSDIPVPAQPADASPPEEGHQGQTTTGTRAEVGCGTPAPGYWGQLPKVSRHTIASFLPDVGQSIIQRLEELPYSLLPEGQGWLGTRSGLALLVLDTTKLGLNAPVPLFEMAANQPHLLALLFPQEVLLRAELLDTDAKNGKDEGNQPTVSPAP</sequence>
<feature type="compositionally biased region" description="Acidic residues" evidence="1">
    <location>
        <begin position="159"/>
        <end position="168"/>
    </location>
</feature>
<dbReference type="InterPro" id="IPR036047">
    <property type="entry name" value="F-box-like_dom_sf"/>
</dbReference>
<keyword evidence="4" id="KW-1185">Reference proteome</keyword>
<feature type="compositionally biased region" description="Basic and acidic residues" evidence="1">
    <location>
        <begin position="703"/>
        <end position="722"/>
    </location>
</feature>
<feature type="region of interest" description="Disordered" evidence="1">
    <location>
        <begin position="1113"/>
        <end position="1134"/>
    </location>
</feature>
<protein>
    <submittedName>
        <fullName evidence="3">MGAP-like protein</fullName>
    </submittedName>
</protein>
<dbReference type="Proteomes" id="UP001164746">
    <property type="component" value="Chromosome 3"/>
</dbReference>
<evidence type="ECO:0000313" key="4">
    <source>
        <dbReference type="Proteomes" id="UP001164746"/>
    </source>
</evidence>
<reference evidence="3" key="1">
    <citation type="submission" date="2022-11" db="EMBL/GenBank/DDBJ databases">
        <title>Centuries of genome instability and evolution in soft-shell clam transmissible cancer (bioRxiv).</title>
        <authorList>
            <person name="Hart S.F.M."/>
            <person name="Yonemitsu M.A."/>
            <person name="Giersch R.M."/>
            <person name="Beal B.F."/>
            <person name="Arriagada G."/>
            <person name="Davis B.W."/>
            <person name="Ostrander E.A."/>
            <person name="Goff S.P."/>
            <person name="Metzger M.J."/>
        </authorList>
    </citation>
    <scope>NUCLEOTIDE SEQUENCE</scope>
    <source>
        <strain evidence="3">MELC-2E11</strain>
        <tissue evidence="3">Siphon/mantle</tissue>
    </source>
</reference>
<dbReference type="InterPro" id="IPR008993">
    <property type="entry name" value="TIMP-like_OB-fold"/>
</dbReference>
<dbReference type="Pfam" id="PF12937">
    <property type="entry name" value="F-box-like"/>
    <property type="match status" value="1"/>
</dbReference>